<organism evidence="1 2">
    <name type="scientific">Romanomermis culicivorax</name>
    <name type="common">Nematode worm</name>
    <dbReference type="NCBI Taxonomy" id="13658"/>
    <lineage>
        <taxon>Eukaryota</taxon>
        <taxon>Metazoa</taxon>
        <taxon>Ecdysozoa</taxon>
        <taxon>Nematoda</taxon>
        <taxon>Enoplea</taxon>
        <taxon>Dorylaimia</taxon>
        <taxon>Mermithida</taxon>
        <taxon>Mermithoidea</taxon>
        <taxon>Mermithidae</taxon>
        <taxon>Romanomermis</taxon>
    </lineage>
</organism>
<dbReference type="AlphaFoldDB" id="A0A915ICJ3"/>
<evidence type="ECO:0000313" key="1">
    <source>
        <dbReference type="Proteomes" id="UP000887565"/>
    </source>
</evidence>
<accession>A0A915ICJ3</accession>
<proteinExistence type="predicted"/>
<dbReference type="Proteomes" id="UP000887565">
    <property type="component" value="Unplaced"/>
</dbReference>
<keyword evidence="1" id="KW-1185">Reference proteome</keyword>
<evidence type="ECO:0000313" key="2">
    <source>
        <dbReference type="WBParaSite" id="nRc.2.0.1.t11498-RA"/>
    </source>
</evidence>
<reference evidence="2" key="1">
    <citation type="submission" date="2022-11" db="UniProtKB">
        <authorList>
            <consortium name="WormBaseParasite"/>
        </authorList>
    </citation>
    <scope>IDENTIFICATION</scope>
</reference>
<sequence>MSVDNLHKCNGNDITAENQIIPRHLIKRNDPFKDYSDTDFNLEYRFNKETVHEVIIMLYEKLKNATNRHNSLPS</sequence>
<protein>
    <submittedName>
        <fullName evidence="2">Uncharacterized protein</fullName>
    </submittedName>
</protein>
<dbReference type="WBParaSite" id="nRc.2.0.1.t11498-RA">
    <property type="protein sequence ID" value="nRc.2.0.1.t11498-RA"/>
    <property type="gene ID" value="nRc.2.0.1.g11498"/>
</dbReference>
<name>A0A915ICJ3_ROMCU</name>